<dbReference type="InterPro" id="IPR000792">
    <property type="entry name" value="Tscrpt_reg_LuxR_C"/>
</dbReference>
<feature type="modified residue" description="4-aspartylphosphate" evidence="3">
    <location>
        <position position="55"/>
    </location>
</feature>
<keyword evidence="2" id="KW-0238">DNA-binding</keyword>
<dbReference type="SMART" id="SM00448">
    <property type="entry name" value="REC"/>
    <property type="match status" value="1"/>
</dbReference>
<dbReference type="STRING" id="388950.GCA_001611675_02810"/>
<evidence type="ECO:0000259" key="5">
    <source>
        <dbReference type="PROSITE" id="PS50110"/>
    </source>
</evidence>
<evidence type="ECO:0000313" key="7">
    <source>
        <dbReference type="Proteomes" id="UP000182491"/>
    </source>
</evidence>
<dbReference type="PANTHER" id="PTHR43214">
    <property type="entry name" value="TWO-COMPONENT RESPONSE REGULATOR"/>
    <property type="match status" value="1"/>
</dbReference>
<evidence type="ECO:0000259" key="4">
    <source>
        <dbReference type="PROSITE" id="PS50043"/>
    </source>
</evidence>
<feature type="domain" description="Response regulatory" evidence="5">
    <location>
        <begin position="5"/>
        <end position="120"/>
    </location>
</feature>
<evidence type="ECO:0000313" key="6">
    <source>
        <dbReference type="EMBL" id="SFU98072.1"/>
    </source>
</evidence>
<reference evidence="7" key="1">
    <citation type="submission" date="2016-10" db="EMBL/GenBank/DDBJ databases">
        <authorList>
            <person name="Varghese N."/>
        </authorList>
    </citation>
    <scope>NUCLEOTIDE SEQUENCE [LARGE SCALE GENOMIC DNA]</scope>
    <source>
        <strain evidence="7">DSM 18820</strain>
    </source>
</reference>
<keyword evidence="1 3" id="KW-0597">Phosphoprotein</keyword>
<dbReference type="PROSITE" id="PS00622">
    <property type="entry name" value="HTH_LUXR_1"/>
    <property type="match status" value="1"/>
</dbReference>
<dbReference type="SUPFAM" id="SSF52172">
    <property type="entry name" value="CheY-like"/>
    <property type="match status" value="1"/>
</dbReference>
<dbReference type="InterPro" id="IPR058245">
    <property type="entry name" value="NreC/VraR/RcsB-like_REC"/>
</dbReference>
<evidence type="ECO:0000256" key="2">
    <source>
        <dbReference type="ARBA" id="ARBA00023125"/>
    </source>
</evidence>
<dbReference type="CDD" id="cd17535">
    <property type="entry name" value="REC_NarL-like"/>
    <property type="match status" value="1"/>
</dbReference>
<dbReference type="GO" id="GO:0000160">
    <property type="term" value="P:phosphorelay signal transduction system"/>
    <property type="evidence" value="ECO:0007669"/>
    <property type="project" value="InterPro"/>
</dbReference>
<dbReference type="PROSITE" id="PS50043">
    <property type="entry name" value="HTH_LUXR_2"/>
    <property type="match status" value="1"/>
</dbReference>
<dbReference type="GO" id="GO:0003677">
    <property type="term" value="F:DNA binding"/>
    <property type="evidence" value="ECO:0007669"/>
    <property type="project" value="UniProtKB-KW"/>
</dbReference>
<dbReference type="Pfam" id="PF00196">
    <property type="entry name" value="GerE"/>
    <property type="match status" value="1"/>
</dbReference>
<accession>A0A1I7KKV2</accession>
<evidence type="ECO:0000256" key="1">
    <source>
        <dbReference type="ARBA" id="ARBA00022553"/>
    </source>
</evidence>
<dbReference type="PROSITE" id="PS50110">
    <property type="entry name" value="RESPONSE_REGULATORY"/>
    <property type="match status" value="1"/>
</dbReference>
<gene>
    <name evidence="6" type="ORF">SAMN04487941_3812</name>
</gene>
<name>A0A1I7KKV2_9BACT</name>
<dbReference type="PANTHER" id="PTHR43214:SF43">
    <property type="entry name" value="TWO-COMPONENT RESPONSE REGULATOR"/>
    <property type="match status" value="1"/>
</dbReference>
<protein>
    <submittedName>
        <fullName evidence="6">Two component transcriptional regulator, LuxR family</fullName>
    </submittedName>
</protein>
<dbReference type="Proteomes" id="UP000182491">
    <property type="component" value="Unassembled WGS sequence"/>
</dbReference>
<organism evidence="6 7">
    <name type="scientific">Pontibacter akesuensis</name>
    <dbReference type="NCBI Taxonomy" id="388950"/>
    <lineage>
        <taxon>Bacteria</taxon>
        <taxon>Pseudomonadati</taxon>
        <taxon>Bacteroidota</taxon>
        <taxon>Cytophagia</taxon>
        <taxon>Cytophagales</taxon>
        <taxon>Hymenobacteraceae</taxon>
        <taxon>Pontibacter</taxon>
    </lineage>
</organism>
<dbReference type="InterPro" id="IPR011006">
    <property type="entry name" value="CheY-like_superfamily"/>
</dbReference>
<dbReference type="OrthoDB" id="1727128at2"/>
<dbReference type="GO" id="GO:0006355">
    <property type="term" value="P:regulation of DNA-templated transcription"/>
    <property type="evidence" value="ECO:0007669"/>
    <property type="project" value="InterPro"/>
</dbReference>
<dbReference type="AlphaFoldDB" id="A0A1I7KKV2"/>
<dbReference type="RefSeq" id="WP_068838753.1">
    <property type="nucleotide sequence ID" value="NZ_BMXC01000005.1"/>
</dbReference>
<dbReference type="Gene3D" id="3.40.50.2300">
    <property type="match status" value="1"/>
</dbReference>
<proteinExistence type="predicted"/>
<dbReference type="InterPro" id="IPR001789">
    <property type="entry name" value="Sig_transdc_resp-reg_receiver"/>
</dbReference>
<dbReference type="SMART" id="SM00421">
    <property type="entry name" value="HTH_LUXR"/>
    <property type="match status" value="1"/>
</dbReference>
<dbReference type="InterPro" id="IPR039420">
    <property type="entry name" value="WalR-like"/>
</dbReference>
<dbReference type="SUPFAM" id="SSF46894">
    <property type="entry name" value="C-terminal effector domain of the bipartite response regulators"/>
    <property type="match status" value="1"/>
</dbReference>
<dbReference type="EMBL" id="FPCA01000006">
    <property type="protein sequence ID" value="SFU98072.1"/>
    <property type="molecule type" value="Genomic_DNA"/>
</dbReference>
<keyword evidence="7" id="KW-1185">Reference proteome</keyword>
<evidence type="ECO:0000256" key="3">
    <source>
        <dbReference type="PROSITE-ProRule" id="PRU00169"/>
    </source>
</evidence>
<dbReference type="Pfam" id="PF00072">
    <property type="entry name" value="Response_reg"/>
    <property type="match status" value="1"/>
</dbReference>
<feature type="domain" description="HTH luxR-type" evidence="4">
    <location>
        <begin position="140"/>
        <end position="205"/>
    </location>
</feature>
<sequence>MSPIRVLVADANLLIRKGLSVLLEQQGLEVVAEAESEAELMQLVQQHQPNVVLLDCNQPGLLEVSKMRSLTALSPNTHLLIITDDCSKETVLGALEAGATGYVLKLCGEQEILYAVQATARGERSMCSHVLESVFAKNDTPQVLHPLSARETEIIQLIAEGKSTMEIADTLFLSHHTINSHRKNILRKLQIKSPAEMIVKALDLGIIKPSR</sequence>
<dbReference type="CDD" id="cd06170">
    <property type="entry name" value="LuxR_C_like"/>
    <property type="match status" value="1"/>
</dbReference>
<dbReference type="PRINTS" id="PR00038">
    <property type="entry name" value="HTHLUXR"/>
</dbReference>
<dbReference type="InterPro" id="IPR016032">
    <property type="entry name" value="Sig_transdc_resp-reg_C-effctor"/>
</dbReference>